<evidence type="ECO:0000313" key="2">
    <source>
        <dbReference type="Proteomes" id="UP001519288"/>
    </source>
</evidence>
<reference evidence="1 2" key="1">
    <citation type="submission" date="2021-03" db="EMBL/GenBank/DDBJ databases">
        <title>Genomic Encyclopedia of Type Strains, Phase IV (KMG-IV): sequencing the most valuable type-strain genomes for metagenomic binning, comparative biology and taxonomic classification.</title>
        <authorList>
            <person name="Goeker M."/>
        </authorList>
    </citation>
    <scope>NUCLEOTIDE SEQUENCE [LARGE SCALE GENOMIC DNA]</scope>
    <source>
        <strain evidence="1 2">DSM 26806</strain>
    </source>
</reference>
<evidence type="ECO:0000313" key="1">
    <source>
        <dbReference type="EMBL" id="MBP2000795.1"/>
    </source>
</evidence>
<sequence>MRMINRDEGSALPAIRELTSRLDEDRCTLRWIWPEGVEAVYIHRRGADYVATPPLGSEMSETEGIHSSLDQIRTDELKLYTRSEYKANNGYHDRIQGIGKISYTVYAATNREREQVLVRQPEGENRTEISTGKARIFYSIRQKGGWFSKYKSVQIIVTAEVAIAMDILCYVKKQGGMPVSKEDGTVYPFVNPFQAGRNVLPVIEIGKQDELRLFFTDGRKYGHTYALIPE</sequence>
<organism evidence="1 2">
    <name type="scientific">Paenibacillus shirakamiensis</name>
    <dbReference type="NCBI Taxonomy" id="1265935"/>
    <lineage>
        <taxon>Bacteria</taxon>
        <taxon>Bacillati</taxon>
        <taxon>Bacillota</taxon>
        <taxon>Bacilli</taxon>
        <taxon>Bacillales</taxon>
        <taxon>Paenibacillaceae</taxon>
        <taxon>Paenibacillus</taxon>
    </lineage>
</organism>
<dbReference type="EMBL" id="JAGGLD010000002">
    <property type="protein sequence ID" value="MBP2000795.1"/>
    <property type="molecule type" value="Genomic_DNA"/>
</dbReference>
<proteinExistence type="predicted"/>
<protein>
    <recommendedName>
        <fullName evidence="3">Beta-mannanase</fullName>
    </recommendedName>
</protein>
<keyword evidence="2" id="KW-1185">Reference proteome</keyword>
<accession>A0ABS4JGF5</accession>
<gene>
    <name evidence="1" type="ORF">J2Z69_001826</name>
</gene>
<evidence type="ECO:0008006" key="3">
    <source>
        <dbReference type="Google" id="ProtNLM"/>
    </source>
</evidence>
<dbReference type="Proteomes" id="UP001519288">
    <property type="component" value="Unassembled WGS sequence"/>
</dbReference>
<dbReference type="RefSeq" id="WP_209861254.1">
    <property type="nucleotide sequence ID" value="NZ_JAGGLD010000002.1"/>
</dbReference>
<comment type="caution">
    <text evidence="1">The sequence shown here is derived from an EMBL/GenBank/DDBJ whole genome shotgun (WGS) entry which is preliminary data.</text>
</comment>
<name>A0ABS4JGF5_9BACL</name>